<evidence type="ECO:0000256" key="6">
    <source>
        <dbReference type="ARBA" id="ARBA00022801"/>
    </source>
</evidence>
<dbReference type="Proteomes" id="UP000288805">
    <property type="component" value="Unassembled WGS sequence"/>
</dbReference>
<dbReference type="InterPro" id="IPR050951">
    <property type="entry name" value="Retrovirus_Pol_polyprotein"/>
</dbReference>
<keyword evidence="2" id="KW-0808">Transferase</keyword>
<dbReference type="PANTHER" id="PTHR37984">
    <property type="entry name" value="PROTEIN CBG26694"/>
    <property type="match status" value="1"/>
</dbReference>
<dbReference type="CDD" id="cd01647">
    <property type="entry name" value="RT_LTR"/>
    <property type="match status" value="1"/>
</dbReference>
<keyword evidence="6" id="KW-0378">Hydrolase</keyword>
<dbReference type="Pfam" id="PF17921">
    <property type="entry name" value="Integrase_H2C2"/>
    <property type="match status" value="1"/>
</dbReference>
<evidence type="ECO:0000313" key="10">
    <source>
        <dbReference type="EMBL" id="RVW73929.1"/>
    </source>
</evidence>
<dbReference type="Pfam" id="PF00078">
    <property type="entry name" value="RVT_1"/>
    <property type="match status" value="1"/>
</dbReference>
<dbReference type="InterPro" id="IPR000477">
    <property type="entry name" value="RT_dom"/>
</dbReference>
<dbReference type="SUPFAM" id="SSF56672">
    <property type="entry name" value="DNA/RNA polymerases"/>
    <property type="match status" value="1"/>
</dbReference>
<dbReference type="PANTHER" id="PTHR37984:SF5">
    <property type="entry name" value="PROTEIN NYNRIN-LIKE"/>
    <property type="match status" value="1"/>
</dbReference>
<dbReference type="Pfam" id="PF08284">
    <property type="entry name" value="RVP_2"/>
    <property type="match status" value="1"/>
</dbReference>
<gene>
    <name evidence="10" type="primary">TY3B-I_547</name>
    <name evidence="10" type="ORF">CK203_056337</name>
</gene>
<dbReference type="Gene3D" id="3.30.70.270">
    <property type="match status" value="1"/>
</dbReference>
<dbReference type="InterPro" id="IPR021109">
    <property type="entry name" value="Peptidase_aspartic_dom_sf"/>
</dbReference>
<keyword evidence="5" id="KW-0255">Endonuclease</keyword>
<dbReference type="EMBL" id="QGNW01000380">
    <property type="protein sequence ID" value="RVW73929.1"/>
    <property type="molecule type" value="Genomic_DNA"/>
</dbReference>
<dbReference type="GO" id="GO:0003964">
    <property type="term" value="F:RNA-directed DNA polymerase activity"/>
    <property type="evidence" value="ECO:0007669"/>
    <property type="project" value="UniProtKB-KW"/>
</dbReference>
<dbReference type="Gene3D" id="1.10.340.70">
    <property type="match status" value="1"/>
</dbReference>
<evidence type="ECO:0000256" key="2">
    <source>
        <dbReference type="ARBA" id="ARBA00022679"/>
    </source>
</evidence>
<dbReference type="InterPro" id="IPR005162">
    <property type="entry name" value="Retrotrans_gag_dom"/>
</dbReference>
<dbReference type="GO" id="GO:0004519">
    <property type="term" value="F:endonuclease activity"/>
    <property type="evidence" value="ECO:0007669"/>
    <property type="project" value="UniProtKB-KW"/>
</dbReference>
<sequence>MAGMTKRGRSERDEELDSVREELREGQKVSDHSHKRSRSKRLVMSQMEAMKRFMVMQPPSFNGEPNAEAAEHWLRRMKRTLVGLYIPKKMRVSFVAYMLVDKADFWCESMKRVYDTKVMTWEEFERIFLGKYFGEAAKHAKRMEFEHLIQGTMSVPKYESCFWELSRFALGMISEEGKNARRPFMEGLPIAGHTTDSTLVSRRWEEAGSKKSFCLDSNRARGRRPLGGRVENLLLIESPMGTNSRVYRICKGYVITLADIALKVDLRVLDMTGYDVILGMDWLTVYRAFIDCHCRRIIFCLPDGFEYVLRNGSINFLACLRSKEKAQKDITEIPVVRKFQDVFLDELLGLPPHREFDFSIEVYPGTDPISVSPYRMALLELKELKNSVGGIAKGFIRLSTSPWRALVLFLKKKDDTLRLCIDYRKLNIITVKNKYPLPMINDLFDQLKGAKYFSKIDLRTGYHQLRVREEDVLKTVFRTRYGHYEFLVMPFGLINAPAAFMDLMNIIFYAYLDHFVIVFVDDILIYSRSFEEHKQHLVTTLRTLRRHQLYGKLDKSEFWLTKVNFLGHVVYEAGIVMDHSKVEAVQEWQRPTNVFEWRVVYGYCDASTVGLGCMLMQQGKVVAYASRQLKQHERNYTAHDLKLVVVVFAFKTWRHYFYGEKFKVYSDHKSLKYIFTQKDLNSRQRRWMETLEDYDFALHYHPGKANVVADALRQGPCLYSISARPMYIQRILEAQVRDEFLEKIKSMHEDRSVSFKGRLCVPRDVELRNEFLADAHKAKYTIHLGNTKMYQDLKRQFWWSGMKRDIAQFVANCQICQQVKVEH</sequence>
<dbReference type="InterPro" id="IPR041588">
    <property type="entry name" value="Integrase_H2C2"/>
</dbReference>
<dbReference type="GO" id="GO:0016787">
    <property type="term" value="F:hydrolase activity"/>
    <property type="evidence" value="ECO:0007669"/>
    <property type="project" value="UniProtKB-KW"/>
</dbReference>
<dbReference type="PROSITE" id="PS50878">
    <property type="entry name" value="RT_POL"/>
    <property type="match status" value="1"/>
</dbReference>
<proteinExistence type="predicted"/>
<dbReference type="Pfam" id="PF17917">
    <property type="entry name" value="RT_RNaseH"/>
    <property type="match status" value="1"/>
</dbReference>
<feature type="domain" description="Reverse transcriptase" evidence="9">
    <location>
        <begin position="391"/>
        <end position="570"/>
    </location>
</feature>
<evidence type="ECO:0000256" key="7">
    <source>
        <dbReference type="ARBA" id="ARBA00022918"/>
    </source>
</evidence>
<dbReference type="CDD" id="cd00303">
    <property type="entry name" value="retropepsin_like"/>
    <property type="match status" value="1"/>
</dbReference>
<dbReference type="CDD" id="cd09274">
    <property type="entry name" value="RNase_HI_RT_Ty3"/>
    <property type="match status" value="1"/>
</dbReference>
<organism evidence="10 11">
    <name type="scientific">Vitis vinifera</name>
    <name type="common">Grape</name>
    <dbReference type="NCBI Taxonomy" id="29760"/>
    <lineage>
        <taxon>Eukaryota</taxon>
        <taxon>Viridiplantae</taxon>
        <taxon>Streptophyta</taxon>
        <taxon>Embryophyta</taxon>
        <taxon>Tracheophyta</taxon>
        <taxon>Spermatophyta</taxon>
        <taxon>Magnoliopsida</taxon>
        <taxon>eudicotyledons</taxon>
        <taxon>Gunneridae</taxon>
        <taxon>Pentapetalae</taxon>
        <taxon>rosids</taxon>
        <taxon>Vitales</taxon>
        <taxon>Vitaceae</taxon>
        <taxon>Viteae</taxon>
        <taxon>Vitis</taxon>
    </lineage>
</organism>
<evidence type="ECO:0000256" key="8">
    <source>
        <dbReference type="SAM" id="MobiDB-lite"/>
    </source>
</evidence>
<feature type="compositionally biased region" description="Basic and acidic residues" evidence="8">
    <location>
        <begin position="8"/>
        <end position="32"/>
    </location>
</feature>
<protein>
    <recommendedName>
        <fullName evidence="1">RNA-directed DNA polymerase</fullName>
        <ecNumber evidence="1">2.7.7.49</ecNumber>
    </recommendedName>
</protein>
<dbReference type="InterPro" id="IPR043502">
    <property type="entry name" value="DNA/RNA_pol_sf"/>
</dbReference>
<comment type="caution">
    <text evidence="10">The sequence shown here is derived from an EMBL/GenBank/DDBJ whole genome shotgun (WGS) entry which is preliminary data.</text>
</comment>
<dbReference type="AlphaFoldDB" id="A0A438GNZ0"/>
<keyword evidence="7" id="KW-0695">RNA-directed DNA polymerase</keyword>
<dbReference type="InterPro" id="IPR041373">
    <property type="entry name" value="RT_RNaseH"/>
</dbReference>
<evidence type="ECO:0000256" key="1">
    <source>
        <dbReference type="ARBA" id="ARBA00012493"/>
    </source>
</evidence>
<dbReference type="Gene3D" id="3.10.10.10">
    <property type="entry name" value="HIV Type 1 Reverse Transcriptase, subunit A, domain 1"/>
    <property type="match status" value="1"/>
</dbReference>
<name>A0A438GNZ0_VITVI</name>
<keyword evidence="4" id="KW-0540">Nuclease</keyword>
<reference evidence="10 11" key="1">
    <citation type="journal article" date="2018" name="PLoS Genet.">
        <title>Population sequencing reveals clonal diversity and ancestral inbreeding in the grapevine cultivar Chardonnay.</title>
        <authorList>
            <person name="Roach M.J."/>
            <person name="Johnson D.L."/>
            <person name="Bohlmann J."/>
            <person name="van Vuuren H.J."/>
            <person name="Jones S.J."/>
            <person name="Pretorius I.S."/>
            <person name="Schmidt S.A."/>
            <person name="Borneman A.R."/>
        </authorList>
    </citation>
    <scope>NUCLEOTIDE SEQUENCE [LARGE SCALE GENOMIC DNA]</scope>
    <source>
        <strain evidence="11">cv. Chardonnay</strain>
        <tissue evidence="10">Leaf</tissue>
    </source>
</reference>
<evidence type="ECO:0000256" key="5">
    <source>
        <dbReference type="ARBA" id="ARBA00022759"/>
    </source>
</evidence>
<keyword evidence="3" id="KW-0548">Nucleotidyltransferase</keyword>
<dbReference type="EC" id="2.7.7.49" evidence="1"/>
<dbReference type="Pfam" id="PF03732">
    <property type="entry name" value="Retrotrans_gag"/>
    <property type="match status" value="1"/>
</dbReference>
<accession>A0A438GNZ0</accession>
<evidence type="ECO:0000256" key="4">
    <source>
        <dbReference type="ARBA" id="ARBA00022722"/>
    </source>
</evidence>
<dbReference type="InterPro" id="IPR043128">
    <property type="entry name" value="Rev_trsase/Diguanyl_cyclase"/>
</dbReference>
<feature type="region of interest" description="Disordered" evidence="8">
    <location>
        <begin position="1"/>
        <end position="40"/>
    </location>
</feature>
<dbReference type="Gene3D" id="2.40.70.10">
    <property type="entry name" value="Acid Proteases"/>
    <property type="match status" value="1"/>
</dbReference>
<evidence type="ECO:0000259" key="9">
    <source>
        <dbReference type="PROSITE" id="PS50878"/>
    </source>
</evidence>
<evidence type="ECO:0000313" key="11">
    <source>
        <dbReference type="Proteomes" id="UP000288805"/>
    </source>
</evidence>
<evidence type="ECO:0000256" key="3">
    <source>
        <dbReference type="ARBA" id="ARBA00022695"/>
    </source>
</evidence>